<feature type="compositionally biased region" description="Basic and acidic residues" evidence="1">
    <location>
        <begin position="90"/>
        <end position="102"/>
    </location>
</feature>
<gene>
    <name evidence="2" type="ORF">RFULGI_LOCUS13934</name>
</gene>
<keyword evidence="3" id="KW-1185">Reference proteome</keyword>
<feature type="compositionally biased region" description="Polar residues" evidence="1">
    <location>
        <begin position="65"/>
        <end position="87"/>
    </location>
</feature>
<feature type="non-terminal residue" evidence="2">
    <location>
        <position position="255"/>
    </location>
</feature>
<proteinExistence type="predicted"/>
<organism evidence="2 3">
    <name type="scientific">Racocetra fulgida</name>
    <dbReference type="NCBI Taxonomy" id="60492"/>
    <lineage>
        <taxon>Eukaryota</taxon>
        <taxon>Fungi</taxon>
        <taxon>Fungi incertae sedis</taxon>
        <taxon>Mucoromycota</taxon>
        <taxon>Glomeromycotina</taxon>
        <taxon>Glomeromycetes</taxon>
        <taxon>Diversisporales</taxon>
        <taxon>Gigasporaceae</taxon>
        <taxon>Racocetra</taxon>
    </lineage>
</organism>
<dbReference type="EMBL" id="CAJVPZ010038538">
    <property type="protein sequence ID" value="CAG8755766.1"/>
    <property type="molecule type" value="Genomic_DNA"/>
</dbReference>
<feature type="compositionally biased region" description="Basic and acidic residues" evidence="1">
    <location>
        <begin position="210"/>
        <end position="228"/>
    </location>
</feature>
<evidence type="ECO:0000256" key="1">
    <source>
        <dbReference type="SAM" id="MobiDB-lite"/>
    </source>
</evidence>
<feature type="region of interest" description="Disordered" evidence="1">
    <location>
        <begin position="57"/>
        <end position="166"/>
    </location>
</feature>
<dbReference type="AlphaFoldDB" id="A0A9N9IYS5"/>
<feature type="region of interest" description="Disordered" evidence="1">
    <location>
        <begin position="200"/>
        <end position="255"/>
    </location>
</feature>
<comment type="caution">
    <text evidence="2">The sequence shown here is derived from an EMBL/GenBank/DDBJ whole genome shotgun (WGS) entry which is preliminary data.</text>
</comment>
<evidence type="ECO:0000313" key="3">
    <source>
        <dbReference type="Proteomes" id="UP000789396"/>
    </source>
</evidence>
<feature type="compositionally biased region" description="Polar residues" evidence="1">
    <location>
        <begin position="131"/>
        <end position="163"/>
    </location>
</feature>
<name>A0A9N9IYS5_9GLOM</name>
<dbReference type="Proteomes" id="UP000789396">
    <property type="component" value="Unassembled WGS sequence"/>
</dbReference>
<evidence type="ECO:0000313" key="2">
    <source>
        <dbReference type="EMBL" id="CAG8755766.1"/>
    </source>
</evidence>
<sequence>MADFSLPVPPKDDFRLMISKDFPISDSLGSSTDLSNSISFGFKEVMSEPLTLSTNNTFSGAKPTSKISPAQPSVNIDPTCLDTNASGVENEPKRISHSDKSTKHSSWWSSLGKLKTKKQSYSDTRIKPTADVNSNPASNPTFSASSSPTSLINDGNHNVQNLSKAKKLNIKSKLQKFGHKKTKVNESSNITAEEYLTQTTGLSTMSTGKPENDKNNNKLFVERLDHSHSFTSDPRPPKSHLGQIEKPASLTNPPK</sequence>
<accession>A0A9N9IYS5</accession>
<reference evidence="2" key="1">
    <citation type="submission" date="2021-06" db="EMBL/GenBank/DDBJ databases">
        <authorList>
            <person name="Kallberg Y."/>
            <person name="Tangrot J."/>
            <person name="Rosling A."/>
        </authorList>
    </citation>
    <scope>NUCLEOTIDE SEQUENCE</scope>
    <source>
        <strain evidence="2">IN212</strain>
    </source>
</reference>
<protein>
    <submittedName>
        <fullName evidence="2">15317_t:CDS:1</fullName>
    </submittedName>
</protein>
<feature type="compositionally biased region" description="Polar residues" evidence="1">
    <location>
        <begin position="200"/>
        <end position="209"/>
    </location>
</feature>